<accession>A0ABV4TT83</accession>
<feature type="transmembrane region" description="Helical" evidence="9">
    <location>
        <begin position="47"/>
        <end position="66"/>
    </location>
</feature>
<dbReference type="Gene3D" id="1.10.357.140">
    <property type="entry name" value="UbiA prenyltransferase"/>
    <property type="match status" value="1"/>
</dbReference>
<evidence type="ECO:0000256" key="3">
    <source>
        <dbReference type="ARBA" id="ARBA00022428"/>
    </source>
</evidence>
<dbReference type="CDD" id="cd13962">
    <property type="entry name" value="PT_UbiA_UBIAD1"/>
    <property type="match status" value="1"/>
</dbReference>
<evidence type="ECO:0000256" key="8">
    <source>
        <dbReference type="ARBA" id="ARBA00023136"/>
    </source>
</evidence>
<reference evidence="10 11" key="1">
    <citation type="submission" date="2024-08" db="EMBL/GenBank/DDBJ databases">
        <title>Whole-genome sequencing of halo(alkali)philic microorganisms from hypersaline lakes.</title>
        <authorList>
            <person name="Sorokin D.Y."/>
            <person name="Merkel A.Y."/>
            <person name="Messina E."/>
            <person name="Yakimov M."/>
        </authorList>
    </citation>
    <scope>NUCLEOTIDE SEQUENCE [LARGE SCALE GENOMIC DNA]</scope>
    <source>
        <strain evidence="10 11">Cl-TMA</strain>
    </source>
</reference>
<dbReference type="PANTHER" id="PTHR13929:SF0">
    <property type="entry name" value="UBIA PRENYLTRANSFERASE DOMAIN-CONTAINING PROTEIN 1"/>
    <property type="match status" value="1"/>
</dbReference>
<keyword evidence="7 9" id="KW-1133">Transmembrane helix</keyword>
<feature type="transmembrane region" description="Helical" evidence="9">
    <location>
        <begin position="20"/>
        <end position="40"/>
    </location>
</feature>
<proteinExistence type="predicted"/>
<evidence type="ECO:0000256" key="6">
    <source>
        <dbReference type="ARBA" id="ARBA00022692"/>
    </source>
</evidence>
<dbReference type="InterPro" id="IPR000537">
    <property type="entry name" value="UbiA_prenyltransferase"/>
</dbReference>
<dbReference type="Pfam" id="PF01040">
    <property type="entry name" value="UbiA"/>
    <property type="match status" value="1"/>
</dbReference>
<dbReference type="RefSeq" id="WP_373655137.1">
    <property type="nucleotide sequence ID" value="NZ_JBGUAW010000003.1"/>
</dbReference>
<keyword evidence="4" id="KW-1003">Cell membrane</keyword>
<protein>
    <submittedName>
        <fullName evidence="10">Prenyltransferase</fullName>
    </submittedName>
</protein>
<name>A0ABV4TT83_9GAMM</name>
<keyword evidence="11" id="KW-1185">Reference proteome</keyword>
<evidence type="ECO:0000256" key="5">
    <source>
        <dbReference type="ARBA" id="ARBA00022679"/>
    </source>
</evidence>
<comment type="pathway">
    <text evidence="2">Quinol/quinone metabolism; menaquinone biosynthesis.</text>
</comment>
<evidence type="ECO:0000313" key="10">
    <source>
        <dbReference type="EMBL" id="MFA9460354.1"/>
    </source>
</evidence>
<feature type="transmembrane region" description="Helical" evidence="9">
    <location>
        <begin position="159"/>
        <end position="178"/>
    </location>
</feature>
<keyword evidence="3" id="KW-0474">Menaquinone biosynthesis</keyword>
<evidence type="ECO:0000256" key="1">
    <source>
        <dbReference type="ARBA" id="ARBA00004141"/>
    </source>
</evidence>
<dbReference type="InterPro" id="IPR026046">
    <property type="entry name" value="UBIAD1"/>
</dbReference>
<gene>
    <name evidence="10" type="ORF">ACERLL_05880</name>
</gene>
<evidence type="ECO:0000256" key="9">
    <source>
        <dbReference type="SAM" id="Phobius"/>
    </source>
</evidence>
<feature type="transmembrane region" description="Helical" evidence="9">
    <location>
        <begin position="184"/>
        <end position="204"/>
    </location>
</feature>
<dbReference type="EMBL" id="JBGUAW010000003">
    <property type="protein sequence ID" value="MFA9460354.1"/>
    <property type="molecule type" value="Genomic_DNA"/>
</dbReference>
<keyword evidence="5" id="KW-0808">Transferase</keyword>
<keyword evidence="6 9" id="KW-0812">Transmembrane</keyword>
<keyword evidence="8 9" id="KW-0472">Membrane</keyword>
<evidence type="ECO:0000256" key="7">
    <source>
        <dbReference type="ARBA" id="ARBA00022989"/>
    </source>
</evidence>
<evidence type="ECO:0000256" key="4">
    <source>
        <dbReference type="ARBA" id="ARBA00022475"/>
    </source>
</evidence>
<feature type="transmembrane region" description="Helical" evidence="9">
    <location>
        <begin position="294"/>
        <end position="310"/>
    </location>
</feature>
<evidence type="ECO:0000313" key="11">
    <source>
        <dbReference type="Proteomes" id="UP001575181"/>
    </source>
</evidence>
<dbReference type="PIRSF" id="PIRSF005355">
    <property type="entry name" value="UBIAD1"/>
    <property type="match status" value="1"/>
</dbReference>
<comment type="caution">
    <text evidence="10">The sequence shown here is derived from an EMBL/GenBank/DDBJ whole genome shotgun (WGS) entry which is preliminary data.</text>
</comment>
<sequence>MPLAEPTPETLTNPLTRYLLATRPAFLSAAVLAVLVGLAAARPEGGLEVIPALLTLLGAVLVHAGVNVLNDYYDALSGSDGRNTERLFPYTGGSRFIQNGVLSPAATARFGWGLLAAAAGIGLGLVQRAGPGLLAVGAAGLLVGWGYSARWIRLSGRGLGELAVLLGFGVLIPVGTGWVQRGGLVPESLLAGVPFGLLALDLLFMNQFPDYRADAATGKHHWVVRLGPRRARWLYGALALLAYAWVATAVYLGALPDLVLIALLAAVPSLRAWRDLLRWADAPALLEPAVRRSINAMLTFGALLAAGLWWG</sequence>
<dbReference type="InterPro" id="IPR044878">
    <property type="entry name" value="UbiA_sf"/>
</dbReference>
<dbReference type="Proteomes" id="UP001575181">
    <property type="component" value="Unassembled WGS sequence"/>
</dbReference>
<dbReference type="PANTHER" id="PTHR13929">
    <property type="entry name" value="1,4-DIHYDROXY-2-NAPHTHOATE OCTAPRENYLTRANSFERASE"/>
    <property type="match status" value="1"/>
</dbReference>
<organism evidence="10 11">
    <name type="scientific">Thiohalorhabdus methylotrophus</name>
    <dbReference type="NCBI Taxonomy" id="3242694"/>
    <lineage>
        <taxon>Bacteria</taxon>
        <taxon>Pseudomonadati</taxon>
        <taxon>Pseudomonadota</taxon>
        <taxon>Gammaproteobacteria</taxon>
        <taxon>Thiohalorhabdales</taxon>
        <taxon>Thiohalorhabdaceae</taxon>
        <taxon>Thiohalorhabdus</taxon>
    </lineage>
</organism>
<feature type="transmembrane region" description="Helical" evidence="9">
    <location>
        <begin position="233"/>
        <end position="252"/>
    </location>
</feature>
<evidence type="ECO:0000256" key="2">
    <source>
        <dbReference type="ARBA" id="ARBA00004863"/>
    </source>
</evidence>
<feature type="transmembrane region" description="Helical" evidence="9">
    <location>
        <begin position="129"/>
        <end position="147"/>
    </location>
</feature>
<comment type="subcellular location">
    <subcellularLocation>
        <location evidence="1">Membrane</location>
        <topology evidence="1">Multi-pass membrane protein</topology>
    </subcellularLocation>
</comment>